<sequence length="304" mass="31656">MLSQYTWVQFFVFVLVLLVIYYVVVGFLYYRDDLAALLKGRKLAVPQLAGAGATASAAGPPSLVRAKSAFATAPTATEAATAEVEAPEDGAAENLPEASAAVVGGELPSSTATATGRDDSTDDEGPMDAASSVAGATDEAVAMDADREEQADQPNEALAAIIRKKAHAAQPEHLADGSAEGEENTSAVVIEETNSEGANIENKHPHVEALHVEDTIEYQPAVATSYEPLADFNEPVASPSDVATLEEEDLYEADSVAAYISQVQAGEKPATPVALVGTSLADQLAQFTSTNTDELADLFGPETE</sequence>
<protein>
    <submittedName>
        <fullName evidence="3">Uncharacterized protein</fullName>
    </submittedName>
</protein>
<proteinExistence type="predicted"/>
<dbReference type="EMBL" id="VMRJ01000009">
    <property type="protein sequence ID" value="TVT36772.1"/>
    <property type="molecule type" value="Genomic_DNA"/>
</dbReference>
<reference evidence="3 4" key="1">
    <citation type="submission" date="2019-07" db="EMBL/GenBank/DDBJ databases">
        <title>Hymenobacter sp. straun FUR1 Genome sequencing and assembly.</title>
        <authorList>
            <person name="Chhetri G."/>
        </authorList>
    </citation>
    <scope>NUCLEOTIDE SEQUENCE [LARGE SCALE GENOMIC DNA]</scope>
    <source>
        <strain evidence="3 4">Fur1</strain>
    </source>
</reference>
<dbReference type="Proteomes" id="UP000317624">
    <property type="component" value="Unassembled WGS sequence"/>
</dbReference>
<name>A0A558BJS7_9BACT</name>
<evidence type="ECO:0000256" key="2">
    <source>
        <dbReference type="SAM" id="Phobius"/>
    </source>
</evidence>
<keyword evidence="4" id="KW-1185">Reference proteome</keyword>
<dbReference type="AlphaFoldDB" id="A0A558BJS7"/>
<evidence type="ECO:0000313" key="4">
    <source>
        <dbReference type="Proteomes" id="UP000317624"/>
    </source>
</evidence>
<organism evidence="3 4">
    <name type="scientific">Hymenobacter setariae</name>
    <dbReference type="NCBI Taxonomy" id="2594794"/>
    <lineage>
        <taxon>Bacteria</taxon>
        <taxon>Pseudomonadati</taxon>
        <taxon>Bacteroidota</taxon>
        <taxon>Cytophagia</taxon>
        <taxon>Cytophagales</taxon>
        <taxon>Hymenobacteraceae</taxon>
        <taxon>Hymenobacter</taxon>
    </lineage>
</organism>
<comment type="caution">
    <text evidence="3">The sequence shown here is derived from an EMBL/GenBank/DDBJ whole genome shotgun (WGS) entry which is preliminary data.</text>
</comment>
<keyword evidence="2" id="KW-0812">Transmembrane</keyword>
<accession>A0A558BJS7</accession>
<gene>
    <name evidence="3" type="ORF">FNT36_24985</name>
</gene>
<dbReference type="RefSeq" id="WP_144853431.1">
    <property type="nucleotide sequence ID" value="NZ_VMRJ01000009.1"/>
</dbReference>
<feature type="region of interest" description="Disordered" evidence="1">
    <location>
        <begin position="104"/>
        <end position="135"/>
    </location>
</feature>
<feature type="transmembrane region" description="Helical" evidence="2">
    <location>
        <begin position="6"/>
        <end position="30"/>
    </location>
</feature>
<evidence type="ECO:0000256" key="1">
    <source>
        <dbReference type="SAM" id="MobiDB-lite"/>
    </source>
</evidence>
<evidence type="ECO:0000313" key="3">
    <source>
        <dbReference type="EMBL" id="TVT36772.1"/>
    </source>
</evidence>
<keyword evidence="2" id="KW-0472">Membrane</keyword>
<dbReference type="OrthoDB" id="879845at2"/>
<keyword evidence="2" id="KW-1133">Transmembrane helix</keyword>